<evidence type="ECO:0000313" key="3">
    <source>
        <dbReference type="Proteomes" id="UP000828390"/>
    </source>
</evidence>
<sequence>MTTPRPVSATVSHAPESDTEEDYAAVPPKCQKHLLSSPESESDRVILPTISN</sequence>
<evidence type="ECO:0000313" key="2">
    <source>
        <dbReference type="EMBL" id="KAH3738305.1"/>
    </source>
</evidence>
<name>A0A9D4D5C3_DREPO</name>
<evidence type="ECO:0000256" key="1">
    <source>
        <dbReference type="SAM" id="MobiDB-lite"/>
    </source>
</evidence>
<keyword evidence="3" id="KW-1185">Reference proteome</keyword>
<reference evidence="2" key="2">
    <citation type="submission" date="2020-11" db="EMBL/GenBank/DDBJ databases">
        <authorList>
            <person name="McCartney M.A."/>
            <person name="Auch B."/>
            <person name="Kono T."/>
            <person name="Mallez S."/>
            <person name="Becker A."/>
            <person name="Gohl D.M."/>
            <person name="Silverstein K.A.T."/>
            <person name="Koren S."/>
            <person name="Bechman K.B."/>
            <person name="Herman A."/>
            <person name="Abrahante J.E."/>
            <person name="Garbe J."/>
        </authorList>
    </citation>
    <scope>NUCLEOTIDE SEQUENCE</scope>
    <source>
        <strain evidence="2">Duluth1</strain>
        <tissue evidence="2">Whole animal</tissue>
    </source>
</reference>
<organism evidence="2 3">
    <name type="scientific">Dreissena polymorpha</name>
    <name type="common">Zebra mussel</name>
    <name type="synonym">Mytilus polymorpha</name>
    <dbReference type="NCBI Taxonomy" id="45954"/>
    <lineage>
        <taxon>Eukaryota</taxon>
        <taxon>Metazoa</taxon>
        <taxon>Spiralia</taxon>
        <taxon>Lophotrochozoa</taxon>
        <taxon>Mollusca</taxon>
        <taxon>Bivalvia</taxon>
        <taxon>Autobranchia</taxon>
        <taxon>Heteroconchia</taxon>
        <taxon>Euheterodonta</taxon>
        <taxon>Imparidentia</taxon>
        <taxon>Neoheterodontei</taxon>
        <taxon>Myida</taxon>
        <taxon>Dreissenoidea</taxon>
        <taxon>Dreissenidae</taxon>
        <taxon>Dreissena</taxon>
    </lineage>
</organism>
<gene>
    <name evidence="2" type="ORF">DPMN_044938</name>
</gene>
<protein>
    <submittedName>
        <fullName evidence="2">Uncharacterized protein</fullName>
    </submittedName>
</protein>
<comment type="caution">
    <text evidence="2">The sequence shown here is derived from an EMBL/GenBank/DDBJ whole genome shotgun (WGS) entry which is preliminary data.</text>
</comment>
<feature type="region of interest" description="Disordered" evidence="1">
    <location>
        <begin position="1"/>
        <end position="25"/>
    </location>
</feature>
<feature type="compositionally biased region" description="Polar residues" evidence="1">
    <location>
        <begin position="1"/>
        <end position="11"/>
    </location>
</feature>
<reference evidence="2" key="1">
    <citation type="journal article" date="2019" name="bioRxiv">
        <title>The Genome of the Zebra Mussel, Dreissena polymorpha: A Resource for Invasive Species Research.</title>
        <authorList>
            <person name="McCartney M.A."/>
            <person name="Auch B."/>
            <person name="Kono T."/>
            <person name="Mallez S."/>
            <person name="Zhang Y."/>
            <person name="Obille A."/>
            <person name="Becker A."/>
            <person name="Abrahante J.E."/>
            <person name="Garbe J."/>
            <person name="Badalamenti J.P."/>
            <person name="Herman A."/>
            <person name="Mangelson H."/>
            <person name="Liachko I."/>
            <person name="Sullivan S."/>
            <person name="Sone E.D."/>
            <person name="Koren S."/>
            <person name="Silverstein K.A.T."/>
            <person name="Beckman K.B."/>
            <person name="Gohl D.M."/>
        </authorList>
    </citation>
    <scope>NUCLEOTIDE SEQUENCE</scope>
    <source>
        <strain evidence="2">Duluth1</strain>
        <tissue evidence="2">Whole animal</tissue>
    </source>
</reference>
<dbReference type="Proteomes" id="UP000828390">
    <property type="component" value="Unassembled WGS sequence"/>
</dbReference>
<accession>A0A9D4D5C3</accession>
<dbReference type="AlphaFoldDB" id="A0A9D4D5C3"/>
<feature type="region of interest" description="Disordered" evidence="1">
    <location>
        <begin position="33"/>
        <end position="52"/>
    </location>
</feature>
<proteinExistence type="predicted"/>
<dbReference type="EMBL" id="JAIWYP010000011">
    <property type="protein sequence ID" value="KAH3738305.1"/>
    <property type="molecule type" value="Genomic_DNA"/>
</dbReference>